<evidence type="ECO:0000313" key="2">
    <source>
        <dbReference type="EMBL" id="EGG04441.1"/>
    </source>
</evidence>
<organism evidence="3">
    <name type="scientific">Melampsora larici-populina (strain 98AG31 / pathotype 3-4-7)</name>
    <name type="common">Poplar leaf rust fungus</name>
    <dbReference type="NCBI Taxonomy" id="747676"/>
    <lineage>
        <taxon>Eukaryota</taxon>
        <taxon>Fungi</taxon>
        <taxon>Dikarya</taxon>
        <taxon>Basidiomycota</taxon>
        <taxon>Pucciniomycotina</taxon>
        <taxon>Pucciniomycetes</taxon>
        <taxon>Pucciniales</taxon>
        <taxon>Melampsoraceae</taxon>
        <taxon>Melampsora</taxon>
    </lineage>
</organism>
<proteinExistence type="predicted"/>
<dbReference type="HOGENOM" id="CLU_2498324_0_0_1"/>
<dbReference type="RefSeq" id="XP_007412232.1">
    <property type="nucleotide sequence ID" value="XM_007412170.1"/>
</dbReference>
<evidence type="ECO:0000256" key="1">
    <source>
        <dbReference type="SAM" id="MobiDB-lite"/>
    </source>
</evidence>
<dbReference type="InParanoid" id="F4RT49"/>
<evidence type="ECO:0000313" key="3">
    <source>
        <dbReference type="Proteomes" id="UP000001072"/>
    </source>
</evidence>
<feature type="compositionally biased region" description="Basic and acidic residues" evidence="1">
    <location>
        <begin position="76"/>
        <end position="86"/>
    </location>
</feature>
<protein>
    <submittedName>
        <fullName evidence="2">Uncharacterized protein</fullName>
    </submittedName>
</protein>
<sequence>MVSKLQRFSILFTKARASSNSPGTVMPDLSHSRVEDARSIVLLDKADQSEPQTSAAPEKIRSTEHVVPGQHRKSRAMKERMGKAPA</sequence>
<reference evidence="3" key="1">
    <citation type="journal article" date="2011" name="Proc. Natl. Acad. Sci. U.S.A.">
        <title>Obligate biotrophy features unraveled by the genomic analysis of rust fungi.</title>
        <authorList>
            <person name="Duplessis S."/>
            <person name="Cuomo C.A."/>
            <person name="Lin Y.-C."/>
            <person name="Aerts A."/>
            <person name="Tisserant E."/>
            <person name="Veneault-Fourrey C."/>
            <person name="Joly D.L."/>
            <person name="Hacquard S."/>
            <person name="Amselem J."/>
            <person name="Cantarel B.L."/>
            <person name="Chiu R."/>
            <person name="Coutinho P.M."/>
            <person name="Feau N."/>
            <person name="Field M."/>
            <person name="Frey P."/>
            <person name="Gelhaye E."/>
            <person name="Goldberg J."/>
            <person name="Grabherr M.G."/>
            <person name="Kodira C.D."/>
            <person name="Kohler A."/>
            <person name="Kuees U."/>
            <person name="Lindquist E.A."/>
            <person name="Lucas S.M."/>
            <person name="Mago R."/>
            <person name="Mauceli E."/>
            <person name="Morin E."/>
            <person name="Murat C."/>
            <person name="Pangilinan J.L."/>
            <person name="Park R."/>
            <person name="Pearson M."/>
            <person name="Quesneville H."/>
            <person name="Rouhier N."/>
            <person name="Sakthikumar S."/>
            <person name="Salamov A.A."/>
            <person name="Schmutz J."/>
            <person name="Selles B."/>
            <person name="Shapiro H."/>
            <person name="Tanguay P."/>
            <person name="Tuskan G.A."/>
            <person name="Henrissat B."/>
            <person name="Van de Peer Y."/>
            <person name="Rouze P."/>
            <person name="Ellis J.G."/>
            <person name="Dodds P.N."/>
            <person name="Schein J.E."/>
            <person name="Zhong S."/>
            <person name="Hamelin R.C."/>
            <person name="Grigoriev I.V."/>
            <person name="Szabo L.J."/>
            <person name="Martin F."/>
        </authorList>
    </citation>
    <scope>NUCLEOTIDE SEQUENCE [LARGE SCALE GENOMIC DNA]</scope>
    <source>
        <strain evidence="3">98AG31 / pathotype 3-4-7</strain>
    </source>
</reference>
<feature type="region of interest" description="Disordered" evidence="1">
    <location>
        <begin position="44"/>
        <end position="86"/>
    </location>
</feature>
<gene>
    <name evidence="2" type="ORF">MELLADRAFT_56689</name>
</gene>
<name>F4RT49_MELLP</name>
<dbReference type="VEuPathDB" id="FungiDB:MELLADRAFT_56689"/>
<dbReference type="AlphaFoldDB" id="F4RT49"/>
<dbReference type="GeneID" id="18929058"/>
<dbReference type="Proteomes" id="UP000001072">
    <property type="component" value="Unassembled WGS sequence"/>
</dbReference>
<dbReference type="EMBL" id="GL883118">
    <property type="protein sequence ID" value="EGG04441.1"/>
    <property type="molecule type" value="Genomic_DNA"/>
</dbReference>
<accession>F4RT49</accession>
<keyword evidence="3" id="KW-1185">Reference proteome</keyword>
<dbReference type="KEGG" id="mlr:MELLADRAFT_56689"/>